<dbReference type="EMBL" id="JBHFFA010000001">
    <property type="protein sequence ID" value="KAL2650328.1"/>
    <property type="molecule type" value="Genomic_DNA"/>
</dbReference>
<dbReference type="AlphaFoldDB" id="A0ABD1ZG29"/>
<keyword evidence="3" id="KW-1185">Reference proteome</keyword>
<feature type="region of interest" description="Disordered" evidence="1">
    <location>
        <begin position="1"/>
        <end position="23"/>
    </location>
</feature>
<dbReference type="Proteomes" id="UP001605036">
    <property type="component" value="Unassembled WGS sequence"/>
</dbReference>
<organism evidence="2 3">
    <name type="scientific">Riccia fluitans</name>
    <dbReference type="NCBI Taxonomy" id="41844"/>
    <lineage>
        <taxon>Eukaryota</taxon>
        <taxon>Viridiplantae</taxon>
        <taxon>Streptophyta</taxon>
        <taxon>Embryophyta</taxon>
        <taxon>Marchantiophyta</taxon>
        <taxon>Marchantiopsida</taxon>
        <taxon>Marchantiidae</taxon>
        <taxon>Marchantiales</taxon>
        <taxon>Ricciaceae</taxon>
        <taxon>Riccia</taxon>
    </lineage>
</organism>
<evidence type="ECO:0000313" key="3">
    <source>
        <dbReference type="Proteomes" id="UP001605036"/>
    </source>
</evidence>
<comment type="caution">
    <text evidence="2">The sequence shown here is derived from an EMBL/GenBank/DDBJ whole genome shotgun (WGS) entry which is preliminary data.</text>
</comment>
<feature type="compositionally biased region" description="Polar residues" evidence="1">
    <location>
        <begin position="1"/>
        <end position="11"/>
    </location>
</feature>
<evidence type="ECO:0000313" key="2">
    <source>
        <dbReference type="EMBL" id="KAL2650328.1"/>
    </source>
</evidence>
<protein>
    <submittedName>
        <fullName evidence="2">Uncharacterized protein</fullName>
    </submittedName>
</protein>
<sequence length="69" mass="7634">MGSTLLATLRSNHAKHKSTAPSERKLEELAVLPFSGVSAQDHLLRDLRSTAEANESMNRAYPVIPKSRF</sequence>
<name>A0ABD1ZG29_9MARC</name>
<gene>
    <name evidence="2" type="ORF">R1flu_018456</name>
</gene>
<reference evidence="2 3" key="1">
    <citation type="submission" date="2024-09" db="EMBL/GenBank/DDBJ databases">
        <title>Chromosome-scale assembly of Riccia fluitans.</title>
        <authorList>
            <person name="Paukszto L."/>
            <person name="Sawicki J."/>
            <person name="Karawczyk K."/>
            <person name="Piernik-Szablinska J."/>
            <person name="Szczecinska M."/>
            <person name="Mazdziarz M."/>
        </authorList>
    </citation>
    <scope>NUCLEOTIDE SEQUENCE [LARGE SCALE GENOMIC DNA]</scope>
    <source>
        <strain evidence="2">Rf_01</strain>
        <tissue evidence="2">Aerial parts of the thallus</tissue>
    </source>
</reference>
<accession>A0ABD1ZG29</accession>
<evidence type="ECO:0000256" key="1">
    <source>
        <dbReference type="SAM" id="MobiDB-lite"/>
    </source>
</evidence>
<proteinExistence type="predicted"/>